<dbReference type="NCBIfam" id="TIGR04388">
    <property type="entry name" value="Lepto_longest"/>
    <property type="match status" value="2"/>
</dbReference>
<feature type="domain" description="Hint" evidence="2">
    <location>
        <begin position="1589"/>
        <end position="1753"/>
    </location>
</feature>
<dbReference type="SUPFAM" id="SSF51294">
    <property type="entry name" value="Hedgehog/intein (Hint) domain"/>
    <property type="match status" value="1"/>
</dbReference>
<proteinExistence type="predicted"/>
<protein>
    <submittedName>
        <fullName evidence="3">TIGR04388 family protein</fullName>
    </submittedName>
</protein>
<dbReference type="Proteomes" id="UP000297613">
    <property type="component" value="Unassembled WGS sequence"/>
</dbReference>
<name>A0A6N4QU80_9LEPT</name>
<evidence type="ECO:0000259" key="2">
    <source>
        <dbReference type="SMART" id="SM00306"/>
    </source>
</evidence>
<accession>A0A6N4QU80</accession>
<dbReference type="InterPro" id="IPR003587">
    <property type="entry name" value="Hint_dom_N"/>
</dbReference>
<dbReference type="CDD" id="cd00081">
    <property type="entry name" value="Hint"/>
    <property type="match status" value="1"/>
</dbReference>
<dbReference type="PROSITE" id="PS50818">
    <property type="entry name" value="INTEIN_C_TER"/>
    <property type="match status" value="1"/>
</dbReference>
<dbReference type="NCBIfam" id="TIGR01443">
    <property type="entry name" value="intein_Cterm"/>
    <property type="match status" value="1"/>
</dbReference>
<dbReference type="RefSeq" id="WP_135571774.1">
    <property type="nucleotide sequence ID" value="NZ_RQGK01000072.1"/>
</dbReference>
<organism evidence="3 4">
    <name type="scientific">Leptospira yasudae</name>
    <dbReference type="NCBI Taxonomy" id="2202201"/>
    <lineage>
        <taxon>Bacteria</taxon>
        <taxon>Pseudomonadati</taxon>
        <taxon>Spirochaetota</taxon>
        <taxon>Spirochaetia</taxon>
        <taxon>Leptospirales</taxon>
        <taxon>Leptospiraceae</taxon>
        <taxon>Leptospira</taxon>
    </lineage>
</organism>
<reference evidence="3 4" key="1">
    <citation type="journal article" date="2019" name="PLoS Negl. Trop. Dis.">
        <title>Revisiting the worldwide diversity of Leptospira species in the environment.</title>
        <authorList>
            <person name="Vincent A.T."/>
            <person name="Schiettekatte O."/>
            <person name="Bourhy P."/>
            <person name="Veyrier F.J."/>
            <person name="Picardeau M."/>
        </authorList>
    </citation>
    <scope>NUCLEOTIDE SEQUENCE [LARGE SCALE GENOMIC DNA]</scope>
    <source>
        <strain evidence="3 4">201702445</strain>
    </source>
</reference>
<evidence type="ECO:0000256" key="1">
    <source>
        <dbReference type="SAM" id="Coils"/>
    </source>
</evidence>
<dbReference type="EMBL" id="RQGM01000030">
    <property type="protein sequence ID" value="TGL85284.1"/>
    <property type="molecule type" value="Genomic_DNA"/>
</dbReference>
<feature type="coiled-coil region" evidence="1">
    <location>
        <begin position="2032"/>
        <end position="2059"/>
    </location>
</feature>
<dbReference type="InterPro" id="IPR036844">
    <property type="entry name" value="Hint_dom_sf"/>
</dbReference>
<dbReference type="PROSITE" id="PS50817">
    <property type="entry name" value="INTEIN_N_TER"/>
    <property type="match status" value="1"/>
</dbReference>
<dbReference type="GO" id="GO:0016539">
    <property type="term" value="P:intein-mediated protein splicing"/>
    <property type="evidence" value="ECO:0007669"/>
    <property type="project" value="InterPro"/>
</dbReference>
<sequence>QDMEASFLYASSLMSNFLHNELLSTQNALSNAISVQNGGSYTYRYGQNGAGSDGNVGNYGNDPLTYMQGWWPSPFNHYSQNASQATNDVSMWEIFNSGATEGVGGLAQQIMALARNQITELDLANWIMDAYSSTLNGAGSPLEGLVGWGPGMTITGINTADLRAFMNYVGNPWDPNPYCPNPLGCNNGDIFNPGPGIYGANRTFRESLASGVDFRVYTARQWYVTPALIPFFLDIQHQQDYAWIELSFTVTNNNAYANVTTYQDLVTQLQSFEYDWQTNVMPSITNWTAQVASYQAQYANWQTQMQTALTNAQNTFNAGVQDIQSQQSAWLAQMGQLQQQATNAFQTAQSALQNGQGQGNYGQLTQQVLAALNKGQMKSNLDGELTVDLSSFKDGFGNILSGLDRDSADRGIPNFSLLDKIGSGMNRITTGISNLSLLSSTNNATMDTILGYMRGVADGMRNEKQFTQNGFNDLVEASGIHTKEVKRGDKYSGESVTYVLNDDGSIRTFTKDGKVQQMTLGDWVGERCGDNLEKCGQFTENKYQSVDVDANGKITAHRRVYNGTSSFCGSDATNSDSYCYGNDDAVVTISAPSKNIFLLGRGASRLGDVFNDKNVGFNDLVETTFQNVNAYLSSNKHTALLFNDVNNAQMRNDRNASLASQDVGNKVKIANLIVDYAESVLLGGMSTKAWVTKQSHQAVQDVMATALVHTFDLSPEVASFLAGGLVTREVARHAKDTFEAQNLGINHAVHELGKALDRTDLKFLALGNLLDSVNFGPNAEKLRAIEDWKDFKYQTYTFGIQQVAKANGMSPEAAAAISQSVVGHLRQQAAKEELGMRSGMYSLNSIGGAVRGIITTVEGYIGEIVGGLVIKGLTHVSKEMGLTSHKYEHALDKSVQERIDILKDRDKKEVIRAVDATDKAAYGAVVRDAGNKLHLDPAVVENWVKLTTEFVDRKQADRDLHHRNGFLGGKGGVIAVTWLDNTLFKGAITNLLAKVVKGVGTTVGDIGHFISPKSDSFRDSMYDQSKEWYNDMTADDLKARSRAGIIDKKYIQNQTRDFIFEEFGKALSPALGDADPHLIALLLKGHIDKQEAKKHAREQRLKDAELIIQVAAAAAIIYFTAGTGSGAAANIAAGAAEGGGAAGGASTVAATASSAASSAGAASTAATTTAATTTAAAGTATASSTSWLSSVAIQTGFTTTASAGGVSTAIATGITNGQLIALGASTAASMAIQSSLNGPGGALAALVNGVISTATLGAGSSVTGFVSYSKHQNADIIRGRDEIQGGWGGGVSLNVAKSNELAQSFVKAVGYNVGVSYNRDSGLSANASLNYAKGSVGVDYNFKTGNYTANANVDLYKSANNMHHVGLSVSASKDGHADVGGYYNYGNEKIPPQFRGHGGTLTFSNDGKFNLSGQMQGATVATVSYDTNTHKFEQTQLNYNFQNEFNQGIAAENAQKNQERAESHLVEKVLTLNSGMKDAPITKSDIEKYMPKDKDGNLTHDAQPEKLLAKWDEHKAKMAQTEKGLAAWEKDVSQAGEKAGIEVRFNEGKSATSTFGKFVKGLAGDFAMSMGFANDGNKMVDKQGVFHSDTCFVAGTQVHTSNGLKSIETIVVGDIVQSWNEKTGAFEKKRVTELFVHEVPQLFYLELDGEEELHTTWNHPFRRKVISSGDKVPPFDPRGIERKFKTHEHLLQPIGRIVSLIGSPNEPQSAVEEIPLSTKSNSGFSDVTLSKTVYSEWTKVEDLKLRDQVLKSDGSWGTVTGIYYYNVEPTQVYNLEVEDNHTYVVGEAGYVVHNYEVNLKEKILSDAEVTKAYGKKETEIKWGDKVYQKTQRDGETVFARDYDNKGTKEYIRITKDGFIEQRIKWPGQLGNVLSGVLSGEKTKYFNTHGEEVFLQPSKIVRDGGSLKLPLDPIDTRVASVAIEKVKGDFEKQLRADYAKNKKLTPEQIETRIKAEVEVYNRVADRTFKNSYVDEKGNPIKFGTSKYLETLASPEFNGQDKTVKPDGMEGPIKVSIEYLRAKYPDGKGFTPNLAPWNEKVANHKENLKNLNENLEANRNNPNLTDKAKSTFEKEMLKKIDVETKALYSVETTRRTRMEEFRKSAELIFGKNSKGEYKVSSDVIAKQTKAAICRADTNYYQSRANERIEASFGDYFINKIEMGDIRPGTEQTNGLVWDNAQLKGYEKTYPPKDDIPTSSFAASNAYTGEPLTYDYIQTITAGMKPGQMVQVWTDTDGYGDPVRVNPKPGPNHYYGFGMNEVGQFVYYNHTKERVKYYDASGEEQWLKYGEPIPKEAWPYLRVFRIYK</sequence>
<dbReference type="SUPFAM" id="SSF81995">
    <property type="entry name" value="beta-sandwich domain of Sec23/24"/>
    <property type="match status" value="1"/>
</dbReference>
<evidence type="ECO:0000313" key="3">
    <source>
        <dbReference type="EMBL" id="TGL85284.1"/>
    </source>
</evidence>
<dbReference type="InterPro" id="IPR030934">
    <property type="entry name" value="Intein_C"/>
</dbReference>
<gene>
    <name evidence="3" type="ORF">EHQ83_08205</name>
</gene>
<dbReference type="InterPro" id="IPR006141">
    <property type="entry name" value="Intein_N"/>
</dbReference>
<feature type="non-terminal residue" evidence="3">
    <location>
        <position position="1"/>
    </location>
</feature>
<evidence type="ECO:0000313" key="4">
    <source>
        <dbReference type="Proteomes" id="UP000297613"/>
    </source>
</evidence>
<dbReference type="Gene3D" id="2.170.16.10">
    <property type="entry name" value="Hedgehog/Intein (Hint) domain"/>
    <property type="match status" value="1"/>
</dbReference>
<dbReference type="SMART" id="SM00306">
    <property type="entry name" value="HintN"/>
    <property type="match status" value="1"/>
</dbReference>
<comment type="caution">
    <text evidence="3">The sequence shown here is derived from an EMBL/GenBank/DDBJ whole genome shotgun (WGS) entry which is preliminary data.</text>
</comment>
<keyword evidence="1" id="KW-0175">Coiled coil</keyword>
<dbReference type="Pfam" id="PF07591">
    <property type="entry name" value="PT-HINT"/>
    <property type="match status" value="2"/>
</dbReference>
<dbReference type="InterPro" id="IPR030885">
    <property type="entry name" value="Lepto_longest"/>
</dbReference>